<dbReference type="EMBL" id="MU007058">
    <property type="protein sequence ID" value="KAF2427718.1"/>
    <property type="molecule type" value="Genomic_DNA"/>
</dbReference>
<organism evidence="1 2">
    <name type="scientific">Tothia fuscella</name>
    <dbReference type="NCBI Taxonomy" id="1048955"/>
    <lineage>
        <taxon>Eukaryota</taxon>
        <taxon>Fungi</taxon>
        <taxon>Dikarya</taxon>
        <taxon>Ascomycota</taxon>
        <taxon>Pezizomycotina</taxon>
        <taxon>Dothideomycetes</taxon>
        <taxon>Pleosporomycetidae</taxon>
        <taxon>Venturiales</taxon>
        <taxon>Cylindrosympodiaceae</taxon>
        <taxon>Tothia</taxon>
    </lineage>
</organism>
<sequence>MEKAIHYNATRRVYERTCQDISAINHSGRQVDEHARTVDQINQYNARISGGKDKKMSWLYKNSRRTLPANLFFYFTLPHQTVKMQFTLSPKILIALLPFLPSITAQGGDDTTPAKTTPMGPKVSSYLAHIQSDSKYSSIAAVISTAAPPKAQSRLLNGEISKLSTRSWYPSLPSDVQSWEASVYSEVQKIAAPSTASAAAATSAPAKSGVSSAASTSTSSSIVTAPKSAASPSATAASAAVTASKNSAVETGAAKLMGVGVAAGVIGALVF</sequence>
<evidence type="ECO:0000313" key="1">
    <source>
        <dbReference type="EMBL" id="KAF2427718.1"/>
    </source>
</evidence>
<protein>
    <submittedName>
        <fullName evidence="1">Uncharacterized protein</fullName>
    </submittedName>
</protein>
<dbReference type="Proteomes" id="UP000800235">
    <property type="component" value="Unassembled WGS sequence"/>
</dbReference>
<evidence type="ECO:0000313" key="2">
    <source>
        <dbReference type="Proteomes" id="UP000800235"/>
    </source>
</evidence>
<dbReference type="AlphaFoldDB" id="A0A9P4NM24"/>
<gene>
    <name evidence="1" type="ORF">EJ08DRAFT_680856</name>
</gene>
<comment type="caution">
    <text evidence="1">The sequence shown here is derived from an EMBL/GenBank/DDBJ whole genome shotgun (WGS) entry which is preliminary data.</text>
</comment>
<name>A0A9P4NM24_9PEZI</name>
<reference evidence="1" key="1">
    <citation type="journal article" date="2020" name="Stud. Mycol.">
        <title>101 Dothideomycetes genomes: a test case for predicting lifestyles and emergence of pathogens.</title>
        <authorList>
            <person name="Haridas S."/>
            <person name="Albert R."/>
            <person name="Binder M."/>
            <person name="Bloem J."/>
            <person name="Labutti K."/>
            <person name="Salamov A."/>
            <person name="Andreopoulos B."/>
            <person name="Baker S."/>
            <person name="Barry K."/>
            <person name="Bills G."/>
            <person name="Bluhm B."/>
            <person name="Cannon C."/>
            <person name="Castanera R."/>
            <person name="Culley D."/>
            <person name="Daum C."/>
            <person name="Ezra D."/>
            <person name="Gonzalez J."/>
            <person name="Henrissat B."/>
            <person name="Kuo A."/>
            <person name="Liang C."/>
            <person name="Lipzen A."/>
            <person name="Lutzoni F."/>
            <person name="Magnuson J."/>
            <person name="Mondo S."/>
            <person name="Nolan M."/>
            <person name="Ohm R."/>
            <person name="Pangilinan J."/>
            <person name="Park H.-J."/>
            <person name="Ramirez L."/>
            <person name="Alfaro M."/>
            <person name="Sun H."/>
            <person name="Tritt A."/>
            <person name="Yoshinaga Y."/>
            <person name="Zwiers L.-H."/>
            <person name="Turgeon B."/>
            <person name="Goodwin S."/>
            <person name="Spatafora J."/>
            <person name="Crous P."/>
            <person name="Grigoriev I."/>
        </authorList>
    </citation>
    <scope>NUCLEOTIDE SEQUENCE</scope>
    <source>
        <strain evidence="1">CBS 130266</strain>
    </source>
</reference>
<accession>A0A9P4NM24</accession>
<proteinExistence type="predicted"/>
<keyword evidence="2" id="KW-1185">Reference proteome</keyword>